<evidence type="ECO:0000256" key="2">
    <source>
        <dbReference type="ARBA" id="ARBA00023125"/>
    </source>
</evidence>
<dbReference type="InterPro" id="IPR036286">
    <property type="entry name" value="LexA/Signal_pep-like_sf"/>
</dbReference>
<dbReference type="Gene3D" id="2.10.109.10">
    <property type="entry name" value="Umud Fragment, subunit A"/>
    <property type="match status" value="1"/>
</dbReference>
<dbReference type="CDD" id="cd06529">
    <property type="entry name" value="S24_LexA-like"/>
    <property type="match status" value="1"/>
</dbReference>
<reference evidence="5 6" key="1">
    <citation type="submission" date="2017-12" db="EMBL/GenBank/DDBJ databases">
        <title>Draft genome sequence of Ralstonia pickettii 52.</title>
        <authorList>
            <person name="Zheng B."/>
        </authorList>
    </citation>
    <scope>NUCLEOTIDE SEQUENCE [LARGE SCALE GENOMIC DNA]</scope>
    <source>
        <strain evidence="5 6">52</strain>
    </source>
</reference>
<dbReference type="Pfam" id="PF00717">
    <property type="entry name" value="Peptidase_S24"/>
    <property type="match status" value="1"/>
</dbReference>
<sequence length="264" mass="29537">MRPMDIYDNRRQWLTYWIQTLVNGDRSAFERLYGYSRSQVAQFLSRTYQDGRSIGDIAARRLEKKLGFADRVMDTPFSDAAAQAAGGSAGDLVRTSAGASAHSKGFPARPITTYNSLDELPSETTILITHVDVALSAGNGRETWHVEEKEPLPFQADYVRRLDASPKHLVAVKVRGDSMEPRLFDDDTVVVDKADRRIPTGGGVFALVYCGEMLVKRLFRLPDGSIRVVSDNKEKHDPFIVTPEQLEHIDIVGRVKYRSGMGDF</sequence>
<comment type="caution">
    <text evidence="5">The sequence shown here is derived from an EMBL/GenBank/DDBJ whole genome shotgun (WGS) entry which is preliminary data.</text>
</comment>
<keyword evidence="1" id="KW-0805">Transcription regulation</keyword>
<dbReference type="OrthoDB" id="9788236at2"/>
<protein>
    <recommendedName>
        <fullName evidence="4">Peptidase S24/S26A/S26B/S26C domain-containing protein</fullName>
    </recommendedName>
</protein>
<dbReference type="InterPro" id="IPR039418">
    <property type="entry name" value="LexA-like"/>
</dbReference>
<dbReference type="AlphaFoldDB" id="A0A2N4TRC7"/>
<accession>A0A2N4TRC7</accession>
<evidence type="ECO:0000256" key="3">
    <source>
        <dbReference type="ARBA" id="ARBA00023163"/>
    </source>
</evidence>
<keyword evidence="3" id="KW-0804">Transcription</keyword>
<name>A0A2N4TRC7_RALPI</name>
<dbReference type="InterPro" id="IPR015927">
    <property type="entry name" value="Peptidase_S24_S26A/B/C"/>
</dbReference>
<evidence type="ECO:0000259" key="4">
    <source>
        <dbReference type="Pfam" id="PF00717"/>
    </source>
</evidence>
<evidence type="ECO:0000256" key="1">
    <source>
        <dbReference type="ARBA" id="ARBA00023015"/>
    </source>
</evidence>
<dbReference type="GO" id="GO:0003677">
    <property type="term" value="F:DNA binding"/>
    <property type="evidence" value="ECO:0007669"/>
    <property type="project" value="UniProtKB-KW"/>
</dbReference>
<dbReference type="SUPFAM" id="SSF51306">
    <property type="entry name" value="LexA/Signal peptidase"/>
    <property type="match status" value="1"/>
</dbReference>
<organism evidence="5 6">
    <name type="scientific">Ralstonia pickettii</name>
    <name type="common">Burkholderia pickettii</name>
    <dbReference type="NCBI Taxonomy" id="329"/>
    <lineage>
        <taxon>Bacteria</taxon>
        <taxon>Pseudomonadati</taxon>
        <taxon>Pseudomonadota</taxon>
        <taxon>Betaproteobacteria</taxon>
        <taxon>Burkholderiales</taxon>
        <taxon>Burkholderiaceae</taxon>
        <taxon>Ralstonia</taxon>
    </lineage>
</organism>
<evidence type="ECO:0000313" key="6">
    <source>
        <dbReference type="Proteomes" id="UP000234456"/>
    </source>
</evidence>
<keyword evidence="2" id="KW-0238">DNA-binding</keyword>
<gene>
    <name evidence="5" type="ORF">C0Q88_09805</name>
</gene>
<dbReference type="EMBL" id="PKQE01000002">
    <property type="protein sequence ID" value="PLC42268.1"/>
    <property type="molecule type" value="Genomic_DNA"/>
</dbReference>
<dbReference type="PANTHER" id="PTHR40661">
    <property type="match status" value="1"/>
</dbReference>
<proteinExistence type="predicted"/>
<dbReference type="Proteomes" id="UP000234456">
    <property type="component" value="Unassembled WGS sequence"/>
</dbReference>
<feature type="domain" description="Peptidase S24/S26A/S26B/S26C" evidence="4">
    <location>
        <begin position="135"/>
        <end position="255"/>
    </location>
</feature>
<dbReference type="PANTHER" id="PTHR40661:SF3">
    <property type="entry name" value="FELS-1 PROPHAGE TRANSCRIPTIONAL REGULATOR"/>
    <property type="match status" value="1"/>
</dbReference>
<evidence type="ECO:0000313" key="5">
    <source>
        <dbReference type="EMBL" id="PLC42268.1"/>
    </source>
</evidence>